<dbReference type="Ensembl" id="ENSSRHT00000010762.1">
    <property type="protein sequence ID" value="ENSSRHP00000010416.1"/>
    <property type="gene ID" value="ENSSRHG00000005884.1"/>
</dbReference>
<dbReference type="Proteomes" id="UP000472270">
    <property type="component" value="Unassembled WGS sequence"/>
</dbReference>
<name>A0A673G523_9TELE</name>
<accession>A0A673G523</accession>
<evidence type="ECO:0000313" key="1">
    <source>
        <dbReference type="Ensembl" id="ENSSRHP00000010416.1"/>
    </source>
</evidence>
<sequence>MAILSLDAEKAFDRVEWPYLFEVLKRFGFGEIFRKWIKILYTHPMAEVLTN</sequence>
<reference evidence="1" key="1">
    <citation type="submission" date="2025-08" db="UniProtKB">
        <authorList>
            <consortium name="Ensembl"/>
        </authorList>
    </citation>
    <scope>IDENTIFICATION</scope>
</reference>
<protein>
    <submittedName>
        <fullName evidence="1">Uncharacterized protein</fullName>
    </submittedName>
</protein>
<proteinExistence type="predicted"/>
<organism evidence="1 2">
    <name type="scientific">Sinocyclocheilus rhinocerous</name>
    <dbReference type="NCBI Taxonomy" id="307959"/>
    <lineage>
        <taxon>Eukaryota</taxon>
        <taxon>Metazoa</taxon>
        <taxon>Chordata</taxon>
        <taxon>Craniata</taxon>
        <taxon>Vertebrata</taxon>
        <taxon>Euteleostomi</taxon>
        <taxon>Actinopterygii</taxon>
        <taxon>Neopterygii</taxon>
        <taxon>Teleostei</taxon>
        <taxon>Ostariophysi</taxon>
        <taxon>Cypriniformes</taxon>
        <taxon>Cyprinidae</taxon>
        <taxon>Cyprininae</taxon>
        <taxon>Sinocyclocheilus</taxon>
    </lineage>
</organism>
<evidence type="ECO:0000313" key="2">
    <source>
        <dbReference type="Proteomes" id="UP000472270"/>
    </source>
</evidence>
<dbReference type="AlphaFoldDB" id="A0A673G523"/>
<reference evidence="1" key="2">
    <citation type="submission" date="2025-09" db="UniProtKB">
        <authorList>
            <consortium name="Ensembl"/>
        </authorList>
    </citation>
    <scope>IDENTIFICATION</scope>
</reference>
<keyword evidence="2" id="KW-1185">Reference proteome</keyword>
<dbReference type="PANTHER" id="PTHR19446">
    <property type="entry name" value="REVERSE TRANSCRIPTASES"/>
    <property type="match status" value="1"/>
</dbReference>